<dbReference type="Gene3D" id="3.40.50.920">
    <property type="match status" value="1"/>
</dbReference>
<evidence type="ECO:0000313" key="20">
    <source>
        <dbReference type="Proteomes" id="UP000515237"/>
    </source>
</evidence>
<feature type="binding site" evidence="15">
    <location>
        <position position="195"/>
    </location>
    <ligand>
        <name>Mg(2+)</name>
        <dbReference type="ChEBI" id="CHEBI:18420"/>
    </ligand>
</feature>
<dbReference type="PANTHER" id="PTHR43522:SF2">
    <property type="entry name" value="TRANSKETOLASE 1-RELATED"/>
    <property type="match status" value="1"/>
</dbReference>
<feature type="binding site" evidence="14">
    <location>
        <position position="195"/>
    </location>
    <ligand>
        <name>thiamine diphosphate</name>
        <dbReference type="ChEBI" id="CHEBI:58937"/>
    </ligand>
</feature>
<feature type="binding site" evidence="13">
    <location>
        <position position="476"/>
    </location>
    <ligand>
        <name>substrate</name>
    </ligand>
</feature>
<feature type="binding site" evidence="14">
    <location>
        <position position="270"/>
    </location>
    <ligand>
        <name>thiamine diphosphate</name>
        <dbReference type="ChEBI" id="CHEBI:58937"/>
    </ligand>
</feature>
<dbReference type="FunFam" id="3.40.50.970:FF:000004">
    <property type="entry name" value="Transketolase"/>
    <property type="match status" value="1"/>
</dbReference>
<dbReference type="Pfam" id="PF02779">
    <property type="entry name" value="Transket_pyr"/>
    <property type="match status" value="1"/>
</dbReference>
<accession>A0A7G7GDV3</accession>
<comment type="similarity">
    <text evidence="3 17">Belongs to the transketolase family.</text>
</comment>
<dbReference type="EC" id="2.2.1.1" evidence="5 11"/>
<feature type="binding site" evidence="15">
    <location>
        <position position="165"/>
    </location>
    <ligand>
        <name>Mg(2+)</name>
        <dbReference type="ChEBI" id="CHEBI:18420"/>
    </ligand>
</feature>
<feature type="active site" description="Proton donor" evidence="12">
    <location>
        <position position="418"/>
    </location>
</feature>
<feature type="binding site" evidence="13">
    <location>
        <position position="480"/>
    </location>
    <ligand>
        <name>substrate</name>
    </ligand>
</feature>
<dbReference type="GO" id="GO:0005829">
    <property type="term" value="C:cytosol"/>
    <property type="evidence" value="ECO:0007669"/>
    <property type="project" value="TreeGrafter"/>
</dbReference>
<dbReference type="InterPro" id="IPR009014">
    <property type="entry name" value="Transketo_C/PFOR_II"/>
</dbReference>
<evidence type="ECO:0000256" key="11">
    <source>
        <dbReference type="NCBIfam" id="TIGR00232"/>
    </source>
</evidence>
<feature type="binding site" evidence="14">
    <location>
        <position position="166"/>
    </location>
    <ligand>
        <name>thiamine diphosphate</name>
        <dbReference type="ChEBI" id="CHEBI:58937"/>
    </ligand>
</feature>
<feature type="binding site" evidence="13">
    <location>
        <position position="527"/>
    </location>
    <ligand>
        <name>substrate</name>
    </ligand>
</feature>
<dbReference type="NCBIfam" id="TIGR00232">
    <property type="entry name" value="tktlase_bact"/>
    <property type="match status" value="1"/>
</dbReference>
<feature type="site" description="Important for catalytic activity" evidence="16">
    <location>
        <position position="270"/>
    </location>
</feature>
<evidence type="ECO:0000313" key="19">
    <source>
        <dbReference type="EMBL" id="QNF35337.1"/>
    </source>
</evidence>
<organism evidence="19 20">
    <name type="scientific">Adhaeribacter swui</name>
    <dbReference type="NCBI Taxonomy" id="2086471"/>
    <lineage>
        <taxon>Bacteria</taxon>
        <taxon>Pseudomonadati</taxon>
        <taxon>Bacteroidota</taxon>
        <taxon>Cytophagia</taxon>
        <taxon>Cytophagales</taxon>
        <taxon>Hymenobacteraceae</taxon>
        <taxon>Adhaeribacter</taxon>
    </lineage>
</organism>
<dbReference type="SMART" id="SM00861">
    <property type="entry name" value="Transket_pyr"/>
    <property type="match status" value="1"/>
</dbReference>
<feature type="binding site" evidence="13">
    <location>
        <position position="391"/>
    </location>
    <ligand>
        <name>substrate</name>
    </ligand>
</feature>
<dbReference type="AlphaFoldDB" id="A0A7G7GDV3"/>
<comment type="catalytic activity">
    <reaction evidence="10 17">
        <text>D-sedoheptulose 7-phosphate + D-glyceraldehyde 3-phosphate = aldehydo-D-ribose 5-phosphate + D-xylulose 5-phosphate</text>
        <dbReference type="Rhea" id="RHEA:10508"/>
        <dbReference type="ChEBI" id="CHEBI:57483"/>
        <dbReference type="ChEBI" id="CHEBI:57737"/>
        <dbReference type="ChEBI" id="CHEBI:58273"/>
        <dbReference type="ChEBI" id="CHEBI:59776"/>
        <dbReference type="EC" id="2.2.1.1"/>
    </reaction>
</comment>
<dbReference type="GO" id="GO:0004802">
    <property type="term" value="F:transketolase activity"/>
    <property type="evidence" value="ECO:0007669"/>
    <property type="project" value="UniProtKB-UniRule"/>
</dbReference>
<dbReference type="Proteomes" id="UP000515237">
    <property type="component" value="Chromosome"/>
</dbReference>
<evidence type="ECO:0000256" key="2">
    <source>
        <dbReference type="ARBA" id="ARBA00001941"/>
    </source>
</evidence>
<evidence type="ECO:0000256" key="6">
    <source>
        <dbReference type="ARBA" id="ARBA00022679"/>
    </source>
</evidence>
<dbReference type="FunFam" id="3.40.50.920:FF:000003">
    <property type="entry name" value="Transketolase"/>
    <property type="match status" value="1"/>
</dbReference>
<dbReference type="PROSITE" id="PS00802">
    <property type="entry name" value="TRANSKETOLASE_2"/>
    <property type="match status" value="1"/>
</dbReference>
<comment type="cofactor">
    <cofactor evidence="1">
        <name>Ca(2+)</name>
        <dbReference type="ChEBI" id="CHEBI:29108"/>
    </cofactor>
</comment>
<feature type="binding site" evidence="13">
    <location>
        <position position="364"/>
    </location>
    <ligand>
        <name>substrate</name>
    </ligand>
</feature>
<comment type="cofactor">
    <cofactor evidence="2">
        <name>Co(2+)</name>
        <dbReference type="ChEBI" id="CHEBI:48828"/>
    </cofactor>
</comment>
<evidence type="ECO:0000256" key="14">
    <source>
        <dbReference type="PIRSR" id="PIRSR605478-3"/>
    </source>
</evidence>
<evidence type="ECO:0000256" key="1">
    <source>
        <dbReference type="ARBA" id="ARBA00001913"/>
    </source>
</evidence>
<evidence type="ECO:0000256" key="5">
    <source>
        <dbReference type="ARBA" id="ARBA00013152"/>
    </source>
</evidence>
<dbReference type="FunFam" id="3.40.50.970:FF:000003">
    <property type="entry name" value="Transketolase"/>
    <property type="match status" value="1"/>
</dbReference>
<proteinExistence type="inferred from homology"/>
<comment type="cofactor">
    <cofactor evidence="17">
        <name>Mg(2+)</name>
        <dbReference type="ChEBI" id="CHEBI:18420"/>
    </cofactor>
    <cofactor evidence="17">
        <name>Ca(2+)</name>
        <dbReference type="ChEBI" id="CHEBI:29108"/>
    </cofactor>
    <cofactor evidence="17">
        <name>Mn(2+)</name>
        <dbReference type="ChEBI" id="CHEBI:29035"/>
    </cofactor>
    <cofactor evidence="17">
        <name>Co(2+)</name>
        <dbReference type="ChEBI" id="CHEBI:48828"/>
    </cofactor>
    <text evidence="17">Binds 1 Mg(2+) ion per subunit. Can also utilize other divalent metal cations, such as Ca(2+), Mn(2+) and Co(2+).</text>
</comment>
<feature type="binding site" evidence="13">
    <location>
        <position position="468"/>
    </location>
    <ligand>
        <name>substrate</name>
    </ligand>
</feature>
<evidence type="ECO:0000256" key="15">
    <source>
        <dbReference type="PIRSR" id="PIRSR605478-4"/>
    </source>
</evidence>
<name>A0A7G7GDV3_9BACT</name>
<dbReference type="CDD" id="cd02012">
    <property type="entry name" value="TPP_TK"/>
    <property type="match status" value="1"/>
</dbReference>
<feature type="site" description="Important for catalytic activity" evidence="16">
    <location>
        <position position="36"/>
    </location>
</feature>
<dbReference type="Pfam" id="PF22613">
    <property type="entry name" value="Transketolase_C_1"/>
    <property type="match status" value="1"/>
</dbReference>
<evidence type="ECO:0000256" key="10">
    <source>
        <dbReference type="ARBA" id="ARBA00049473"/>
    </source>
</evidence>
<evidence type="ECO:0000256" key="16">
    <source>
        <dbReference type="PIRSR" id="PIRSR605478-5"/>
    </source>
</evidence>
<evidence type="ECO:0000256" key="9">
    <source>
        <dbReference type="ARBA" id="ARBA00023052"/>
    </source>
</evidence>
<dbReference type="PANTHER" id="PTHR43522">
    <property type="entry name" value="TRANSKETOLASE"/>
    <property type="match status" value="1"/>
</dbReference>
<feature type="binding site" evidence="14">
    <location>
        <begin position="124"/>
        <end position="126"/>
    </location>
    <ligand>
        <name>thiamine diphosphate</name>
        <dbReference type="ChEBI" id="CHEBI:58937"/>
    </ligand>
</feature>
<dbReference type="InterPro" id="IPR055152">
    <property type="entry name" value="Transketolase-like_C_2"/>
</dbReference>
<keyword evidence="9 14" id="KW-0786">Thiamine pyrophosphate</keyword>
<feature type="binding site" evidence="13">
    <location>
        <position position="270"/>
    </location>
    <ligand>
        <name>substrate</name>
    </ligand>
</feature>
<dbReference type="SUPFAM" id="SSF52518">
    <property type="entry name" value="Thiamin diphosphate-binding fold (THDP-binding)"/>
    <property type="match status" value="2"/>
</dbReference>
<dbReference type="GO" id="GO:0009052">
    <property type="term" value="P:pentose-phosphate shunt, non-oxidative branch"/>
    <property type="evidence" value="ECO:0007669"/>
    <property type="project" value="UniProtKB-ARBA"/>
</dbReference>
<keyword evidence="7 15" id="KW-0479">Metal-binding</keyword>
<dbReference type="InterPro" id="IPR020826">
    <property type="entry name" value="Transketolase_BS"/>
</dbReference>
<dbReference type="InterPro" id="IPR005475">
    <property type="entry name" value="Transketolase-like_Pyr-bd"/>
</dbReference>
<sequence>MANQNTTETLTQLDELSINTIRFLSADMVQKANSGHPGLPLGAAPMAYVLWSRFLRFNPQDPHWQNRDRFILSAGHGSALLYSLLHLYGYDLPMSELENFRQIGSKTPGHPESMLTPGIEVTTGPLGQGFGNGVGVAMAEAFLAAKYNRPDFNLIDHYTYGIVSDGDLMEGVAAEAASLAGHLKLGKLIFLYDDNDISLDGPTSLAFTEDVLARFEAYGWHTQRVTDGNDIEAIDQAIRAAQAETEKPSLISVKTIIGYGSPLQGTSKVHGNPLGEENLKKAKETLGWDPGKSFYVPNEVRDHLLEPGQQGAQLQAKWQRLFDEYTKKFTQEGEELRLTYNGELPQGWDADLPVFTPADSMATRQASGKTLEAIKKTVPWIIGGSADLASSNEMPTKGEVSFQPGSYDHSNIWFGVREHGMGSILNGMASHRGVRVYGGTFLTFSDYMRGAIRLAALTEAPVTYVFTHDSIALGEDGPTHQPVEHVTALRTIPNLTVIRPADANETVEAWRVAMTRMKGPVALILTRQKLPTFDRNKYAPARDLEKGAYILSDAVGTPDVIFIGTGSEVQLALGAQAELAKENIKARVVSMPSWELFDQQDQAYRDAVLPPAVRKRIAVEAGITLAWYRYVGTEGEVIGIDRYGESGPGEKVLEEFGFTVANVCEKARALVKQ</sequence>
<evidence type="ECO:0000256" key="4">
    <source>
        <dbReference type="ARBA" id="ARBA00011738"/>
    </source>
</evidence>
<gene>
    <name evidence="19" type="primary">tkt</name>
    <name evidence="19" type="ORF">HUW51_22435</name>
</gene>
<keyword evidence="8 15" id="KW-0460">Magnesium</keyword>
<dbReference type="KEGG" id="aswu:HUW51_22435"/>
<comment type="cofactor">
    <cofactor evidence="15">
        <name>Mg(2+)</name>
        <dbReference type="ChEBI" id="CHEBI:18420"/>
    </cofactor>
    <text evidence="15">Binds 1 Mg(2+) ion per subunit. Can also utilize other divalent metal cations, such as Ca(2+), Mn(2+) and Co(2+).</text>
</comment>
<feature type="binding site" evidence="13">
    <location>
        <position position="36"/>
    </location>
    <ligand>
        <name>substrate</name>
    </ligand>
</feature>
<dbReference type="InterPro" id="IPR005478">
    <property type="entry name" value="Transketolase_bac-like"/>
</dbReference>
<dbReference type="InterPro" id="IPR033247">
    <property type="entry name" value="Transketolase_fam"/>
</dbReference>
<evidence type="ECO:0000256" key="17">
    <source>
        <dbReference type="RuleBase" id="RU004996"/>
    </source>
</evidence>
<evidence type="ECO:0000256" key="12">
    <source>
        <dbReference type="PIRSR" id="PIRSR605478-1"/>
    </source>
</evidence>
<comment type="cofactor">
    <cofactor evidence="14">
        <name>thiamine diphosphate</name>
        <dbReference type="ChEBI" id="CHEBI:58937"/>
    </cofactor>
    <text evidence="14">Binds 1 thiamine pyrophosphate per subunit. During the reaction, the substrate forms a covalent intermediate with the cofactor.</text>
</comment>
<feature type="binding site" evidence="14">
    <location>
        <position position="444"/>
    </location>
    <ligand>
        <name>thiamine diphosphate</name>
        <dbReference type="ChEBI" id="CHEBI:58937"/>
    </ligand>
</feature>
<comment type="subunit">
    <text evidence="4 17">Homodimer.</text>
</comment>
<dbReference type="GO" id="GO:0046872">
    <property type="term" value="F:metal ion binding"/>
    <property type="evidence" value="ECO:0007669"/>
    <property type="project" value="UniProtKB-KW"/>
</dbReference>
<evidence type="ECO:0000256" key="8">
    <source>
        <dbReference type="ARBA" id="ARBA00022842"/>
    </source>
</evidence>
<dbReference type="InterPro" id="IPR029061">
    <property type="entry name" value="THDP-binding"/>
</dbReference>
<dbReference type="InterPro" id="IPR049557">
    <property type="entry name" value="Transketolase_CS"/>
</dbReference>
<feature type="domain" description="Transketolase-like pyrimidine-binding" evidence="18">
    <location>
        <begin position="361"/>
        <end position="532"/>
    </location>
</feature>
<feature type="binding site" evidence="14">
    <location>
        <position position="76"/>
    </location>
    <ligand>
        <name>thiamine diphosphate</name>
        <dbReference type="ChEBI" id="CHEBI:58937"/>
    </ligand>
</feature>
<protein>
    <recommendedName>
        <fullName evidence="5 11">Transketolase</fullName>
        <ecNumber evidence="5 11">2.2.1.1</ecNumber>
    </recommendedName>
</protein>
<feature type="binding site" evidence="15">
    <location>
        <position position="197"/>
    </location>
    <ligand>
        <name>Mg(2+)</name>
        <dbReference type="ChEBI" id="CHEBI:18420"/>
    </ligand>
</feature>
<dbReference type="Pfam" id="PF00456">
    <property type="entry name" value="Transketolase_N"/>
    <property type="match status" value="1"/>
</dbReference>
<evidence type="ECO:0000256" key="7">
    <source>
        <dbReference type="ARBA" id="ARBA00022723"/>
    </source>
</evidence>
<keyword evidence="6 17" id="KW-0808">Transferase</keyword>
<keyword evidence="17" id="KW-0106">Calcium</keyword>
<dbReference type="SUPFAM" id="SSF52922">
    <property type="entry name" value="TK C-terminal domain-like"/>
    <property type="match status" value="1"/>
</dbReference>
<keyword evidence="20" id="KW-1185">Reference proteome</keyword>
<dbReference type="EMBL" id="CP055156">
    <property type="protein sequence ID" value="QNF35337.1"/>
    <property type="molecule type" value="Genomic_DNA"/>
</dbReference>
<evidence type="ECO:0000256" key="3">
    <source>
        <dbReference type="ARBA" id="ARBA00007131"/>
    </source>
</evidence>
<dbReference type="RefSeq" id="WP_185271828.1">
    <property type="nucleotide sequence ID" value="NZ_CP055156.1"/>
</dbReference>
<dbReference type="PROSITE" id="PS00801">
    <property type="entry name" value="TRANSKETOLASE_1"/>
    <property type="match status" value="1"/>
</dbReference>
<reference evidence="19 20" key="1">
    <citation type="journal article" date="2018" name="Int. J. Syst. Evol. Microbiol.">
        <title>Adhaeribacter swui sp. nov., isolated from wet mud.</title>
        <authorList>
            <person name="Kim D.U."/>
            <person name="Kim K.W."/>
            <person name="Kang M.S."/>
            <person name="Kim J.Y."/>
            <person name="Jang J.H."/>
            <person name="Kim M.K."/>
        </authorList>
    </citation>
    <scope>NUCLEOTIDE SEQUENCE [LARGE SCALE GENOMIC DNA]</scope>
    <source>
        <strain evidence="19 20">KCTC 52873</strain>
    </source>
</reference>
<dbReference type="CDD" id="cd07033">
    <property type="entry name" value="TPP_PYR_DXS_TK_like"/>
    <property type="match status" value="1"/>
</dbReference>
<evidence type="ECO:0000259" key="18">
    <source>
        <dbReference type="SMART" id="SM00861"/>
    </source>
</evidence>
<dbReference type="InterPro" id="IPR005474">
    <property type="entry name" value="Transketolase_N"/>
</dbReference>
<dbReference type="Gene3D" id="3.40.50.970">
    <property type="match status" value="2"/>
</dbReference>
<evidence type="ECO:0000256" key="13">
    <source>
        <dbReference type="PIRSR" id="PIRSR605478-2"/>
    </source>
</evidence>
<comment type="function">
    <text evidence="17">Catalyzes the transfer of a two-carbon ketol group from a ketose donor to an aldose acceptor, via a covalent intermediate with the cofactor thiamine pyrophosphate.</text>
</comment>